<dbReference type="EMBL" id="LXQA010230782">
    <property type="protein sequence ID" value="MCI36137.1"/>
    <property type="molecule type" value="Genomic_DNA"/>
</dbReference>
<dbReference type="AlphaFoldDB" id="A0A392RIR1"/>
<reference evidence="2 3" key="1">
    <citation type="journal article" date="2018" name="Front. Plant Sci.">
        <title>Red Clover (Trifolium pratense) and Zigzag Clover (T. medium) - A Picture of Genomic Similarities and Differences.</title>
        <authorList>
            <person name="Dluhosova J."/>
            <person name="Istvanek J."/>
            <person name="Nedelnik J."/>
            <person name="Repkova J."/>
        </authorList>
    </citation>
    <scope>NUCLEOTIDE SEQUENCE [LARGE SCALE GENOMIC DNA]</scope>
    <source>
        <strain evidence="3">cv. 10/8</strain>
        <tissue evidence="2">Leaf</tissue>
    </source>
</reference>
<accession>A0A392RIR1</accession>
<feature type="region of interest" description="Disordered" evidence="1">
    <location>
        <begin position="50"/>
        <end position="75"/>
    </location>
</feature>
<organism evidence="2 3">
    <name type="scientific">Trifolium medium</name>
    <dbReference type="NCBI Taxonomy" id="97028"/>
    <lineage>
        <taxon>Eukaryota</taxon>
        <taxon>Viridiplantae</taxon>
        <taxon>Streptophyta</taxon>
        <taxon>Embryophyta</taxon>
        <taxon>Tracheophyta</taxon>
        <taxon>Spermatophyta</taxon>
        <taxon>Magnoliopsida</taxon>
        <taxon>eudicotyledons</taxon>
        <taxon>Gunneridae</taxon>
        <taxon>Pentapetalae</taxon>
        <taxon>rosids</taxon>
        <taxon>fabids</taxon>
        <taxon>Fabales</taxon>
        <taxon>Fabaceae</taxon>
        <taxon>Papilionoideae</taxon>
        <taxon>50 kb inversion clade</taxon>
        <taxon>NPAAA clade</taxon>
        <taxon>Hologalegina</taxon>
        <taxon>IRL clade</taxon>
        <taxon>Trifolieae</taxon>
        <taxon>Trifolium</taxon>
    </lineage>
</organism>
<evidence type="ECO:0000256" key="1">
    <source>
        <dbReference type="SAM" id="MobiDB-lite"/>
    </source>
</evidence>
<evidence type="ECO:0000313" key="3">
    <source>
        <dbReference type="Proteomes" id="UP000265520"/>
    </source>
</evidence>
<protein>
    <submittedName>
        <fullName evidence="2">F-box protein</fullName>
    </submittedName>
</protein>
<proteinExistence type="predicted"/>
<dbReference type="Proteomes" id="UP000265520">
    <property type="component" value="Unassembled WGS sequence"/>
</dbReference>
<sequence>MVVEKVLKSLNPKFDFIVVAIEEAKDITTMKIEELQCSLEAHEIMVVNKGSERSNQHALQAQTSKKDGNSKNFKK</sequence>
<keyword evidence="3" id="KW-1185">Reference proteome</keyword>
<evidence type="ECO:0000313" key="2">
    <source>
        <dbReference type="EMBL" id="MCI36137.1"/>
    </source>
</evidence>
<feature type="non-terminal residue" evidence="2">
    <location>
        <position position="75"/>
    </location>
</feature>
<comment type="caution">
    <text evidence="2">The sequence shown here is derived from an EMBL/GenBank/DDBJ whole genome shotgun (WGS) entry which is preliminary data.</text>
</comment>
<name>A0A392RIR1_9FABA</name>